<dbReference type="AlphaFoldDB" id="A0A1M5BKN9"/>
<proteinExistence type="predicted"/>
<sequence length="214" mass="24413">MNSNYYFKILFILLTYTGTACSAQQQIRYDLGKALKQKKLSFKAKQSVTPVVKDKQQGLSLNGIVWIKDLEFSTGTIEVDLRGKDVFQESFLGIALGKDSISYEAVYFRPFNFQSEDSLRRKHTVQYVSEPAFPWHRLREEQPLVYENATKPVPLASDWFHARILVKADEVQVYVNHSSEVSLSVKRLNTIKKGVIGLWTTGLKGDFANLVITK</sequence>
<evidence type="ECO:0000313" key="2">
    <source>
        <dbReference type="Proteomes" id="UP000184287"/>
    </source>
</evidence>
<dbReference type="EMBL" id="FQUQ01000002">
    <property type="protein sequence ID" value="SHF43131.1"/>
    <property type="molecule type" value="Genomic_DNA"/>
</dbReference>
<dbReference type="RefSeq" id="WP_073231525.1">
    <property type="nucleotide sequence ID" value="NZ_FQUQ01000002.1"/>
</dbReference>
<reference evidence="2" key="1">
    <citation type="submission" date="2016-11" db="EMBL/GenBank/DDBJ databases">
        <authorList>
            <person name="Varghese N."/>
            <person name="Submissions S."/>
        </authorList>
    </citation>
    <scope>NUCLEOTIDE SEQUENCE [LARGE SCALE GENOMIC DNA]</scope>
    <source>
        <strain evidence="2">DSM 16990</strain>
    </source>
</reference>
<accession>A0A1M5BKN9</accession>
<dbReference type="Gene3D" id="2.60.120.560">
    <property type="entry name" value="Exo-inulinase, domain 1"/>
    <property type="match status" value="1"/>
</dbReference>
<name>A0A1M5BKN9_9SPHI</name>
<evidence type="ECO:0000313" key="1">
    <source>
        <dbReference type="EMBL" id="SHF43131.1"/>
    </source>
</evidence>
<gene>
    <name evidence="1" type="ORF">SAMN04488522_1021242</name>
</gene>
<dbReference type="STRING" id="288992.SAMN04488522_1021242"/>
<keyword evidence="2" id="KW-1185">Reference proteome</keyword>
<dbReference type="Proteomes" id="UP000184287">
    <property type="component" value="Unassembled WGS sequence"/>
</dbReference>
<dbReference type="OrthoDB" id="118532at2"/>
<organism evidence="1 2">
    <name type="scientific">Pedobacter caeni</name>
    <dbReference type="NCBI Taxonomy" id="288992"/>
    <lineage>
        <taxon>Bacteria</taxon>
        <taxon>Pseudomonadati</taxon>
        <taxon>Bacteroidota</taxon>
        <taxon>Sphingobacteriia</taxon>
        <taxon>Sphingobacteriales</taxon>
        <taxon>Sphingobacteriaceae</taxon>
        <taxon>Pedobacter</taxon>
    </lineage>
</organism>
<protein>
    <recommendedName>
        <fullName evidence="3">3-keto-disaccharide hydrolase domain-containing protein</fullName>
    </recommendedName>
</protein>
<evidence type="ECO:0008006" key="3">
    <source>
        <dbReference type="Google" id="ProtNLM"/>
    </source>
</evidence>